<evidence type="ECO:0000256" key="9">
    <source>
        <dbReference type="ARBA" id="ARBA00022806"/>
    </source>
</evidence>
<accession>A0A8T2ZDQ8</accession>
<dbReference type="SMART" id="SM00488">
    <property type="entry name" value="DEXDc2"/>
    <property type="match status" value="1"/>
</dbReference>
<dbReference type="Proteomes" id="UP000807159">
    <property type="component" value="Chromosome 2"/>
</dbReference>
<dbReference type="FunFam" id="3.40.50.300:FF:000731">
    <property type="entry name" value="Fanconi anemia group J protein homolog"/>
    <property type="match status" value="1"/>
</dbReference>
<dbReference type="GO" id="GO:0003678">
    <property type="term" value="F:DNA helicase activity"/>
    <property type="evidence" value="ECO:0007669"/>
    <property type="project" value="InterPro"/>
</dbReference>
<evidence type="ECO:0000256" key="12">
    <source>
        <dbReference type="ARBA" id="ARBA00023014"/>
    </source>
</evidence>
<comment type="caution">
    <text evidence="18">The sequence shown here is derived from an EMBL/GenBank/DDBJ whole genome shotgun (WGS) entry which is preliminary data.</text>
</comment>
<dbReference type="GO" id="GO:0051539">
    <property type="term" value="F:4 iron, 4 sulfur cluster binding"/>
    <property type="evidence" value="ECO:0007669"/>
    <property type="project" value="UniProtKB-KW"/>
</dbReference>
<dbReference type="Pfam" id="PF13307">
    <property type="entry name" value="Helicase_C_2"/>
    <property type="match status" value="1"/>
</dbReference>
<evidence type="ECO:0000256" key="3">
    <source>
        <dbReference type="ARBA" id="ARBA00008792"/>
    </source>
</evidence>
<keyword evidence="8" id="KW-0378">Hydrolase</keyword>
<keyword evidence="6" id="KW-0547">Nucleotide-binding</keyword>
<evidence type="ECO:0000256" key="15">
    <source>
        <dbReference type="ARBA" id="ARBA00023242"/>
    </source>
</evidence>
<dbReference type="PROSITE" id="PS51193">
    <property type="entry name" value="HELICASE_ATP_BIND_2"/>
    <property type="match status" value="1"/>
</dbReference>
<dbReference type="GO" id="GO:0006289">
    <property type="term" value="P:nucleotide-excision repair"/>
    <property type="evidence" value="ECO:0007669"/>
    <property type="project" value="TreeGrafter"/>
</dbReference>
<evidence type="ECO:0000256" key="6">
    <source>
        <dbReference type="ARBA" id="ARBA00022741"/>
    </source>
</evidence>
<dbReference type="InterPro" id="IPR045028">
    <property type="entry name" value="DinG/Rad3-like"/>
</dbReference>
<dbReference type="CDD" id="cd18788">
    <property type="entry name" value="SF2_C_XPD"/>
    <property type="match status" value="1"/>
</dbReference>
<keyword evidence="5" id="KW-0479">Metal-binding</keyword>
<evidence type="ECO:0000256" key="7">
    <source>
        <dbReference type="ARBA" id="ARBA00022763"/>
    </source>
</evidence>
<evidence type="ECO:0000256" key="1">
    <source>
        <dbReference type="ARBA" id="ARBA00001966"/>
    </source>
</evidence>
<dbReference type="PANTHER" id="PTHR11472">
    <property type="entry name" value="DNA REPAIR DEAD HELICASE RAD3/XP-D SUBFAMILY MEMBER"/>
    <property type="match status" value="1"/>
</dbReference>
<dbReference type="GO" id="GO:1990918">
    <property type="term" value="P:double-strand break repair involved in meiotic recombination"/>
    <property type="evidence" value="ECO:0007669"/>
    <property type="project" value="TreeGrafter"/>
</dbReference>
<dbReference type="Gene3D" id="3.40.50.300">
    <property type="entry name" value="P-loop containing nucleotide triphosphate hydrolases"/>
    <property type="match status" value="2"/>
</dbReference>
<keyword evidence="10" id="KW-0067">ATP-binding</keyword>
<dbReference type="GO" id="GO:0005634">
    <property type="term" value="C:nucleus"/>
    <property type="evidence" value="ECO:0007669"/>
    <property type="project" value="UniProtKB-SubCell"/>
</dbReference>
<keyword evidence="7" id="KW-0227">DNA damage</keyword>
<comment type="similarity">
    <text evidence="3">Belongs to the DEAD box helicase family. DEAH subfamily.</text>
</comment>
<gene>
    <name evidence="18" type="ORF">H0E87_003730</name>
</gene>
<dbReference type="PANTHER" id="PTHR11472:SF47">
    <property type="entry name" value="FANCONI ANEMIA GROUP J PROTEIN"/>
    <property type="match status" value="1"/>
</dbReference>
<dbReference type="GO" id="GO:0003677">
    <property type="term" value="F:DNA binding"/>
    <property type="evidence" value="ECO:0007669"/>
    <property type="project" value="InterPro"/>
</dbReference>
<comment type="cofactor">
    <cofactor evidence="1">
        <name>[4Fe-4S] cluster</name>
        <dbReference type="ChEBI" id="CHEBI:49883"/>
    </cofactor>
</comment>
<dbReference type="FunFam" id="3.40.50.300:FF:001207">
    <property type="entry name" value="Fanconi anemia group J protein-like isoform E"/>
    <property type="match status" value="1"/>
</dbReference>
<dbReference type="Pfam" id="PF06733">
    <property type="entry name" value="DEAD_2"/>
    <property type="match status" value="1"/>
</dbReference>
<evidence type="ECO:0000256" key="2">
    <source>
        <dbReference type="ARBA" id="ARBA00004123"/>
    </source>
</evidence>
<proteinExistence type="inferred from homology"/>
<dbReference type="InterPro" id="IPR006554">
    <property type="entry name" value="Helicase-like_DEXD_c2"/>
</dbReference>
<evidence type="ECO:0000259" key="17">
    <source>
        <dbReference type="PROSITE" id="PS51193"/>
    </source>
</evidence>
<dbReference type="SMART" id="SM00491">
    <property type="entry name" value="HELICc2"/>
    <property type="match status" value="1"/>
</dbReference>
<dbReference type="InterPro" id="IPR027417">
    <property type="entry name" value="P-loop_NTPase"/>
</dbReference>
<evidence type="ECO:0000256" key="16">
    <source>
        <dbReference type="ARBA" id="ARBA00082714"/>
    </source>
</evidence>
<evidence type="ECO:0000256" key="11">
    <source>
        <dbReference type="ARBA" id="ARBA00023004"/>
    </source>
</evidence>
<keyword evidence="14" id="KW-0413">Isomerase</keyword>
<dbReference type="GO" id="GO:0046872">
    <property type="term" value="F:metal ion binding"/>
    <property type="evidence" value="ECO:0007669"/>
    <property type="project" value="UniProtKB-KW"/>
</dbReference>
<organism evidence="18 19">
    <name type="scientific">Populus deltoides</name>
    <name type="common">Eastern poplar</name>
    <name type="synonym">Eastern cottonwood</name>
    <dbReference type="NCBI Taxonomy" id="3696"/>
    <lineage>
        <taxon>Eukaryota</taxon>
        <taxon>Viridiplantae</taxon>
        <taxon>Streptophyta</taxon>
        <taxon>Embryophyta</taxon>
        <taxon>Tracheophyta</taxon>
        <taxon>Spermatophyta</taxon>
        <taxon>Magnoliopsida</taxon>
        <taxon>eudicotyledons</taxon>
        <taxon>Gunneridae</taxon>
        <taxon>Pentapetalae</taxon>
        <taxon>rosids</taxon>
        <taxon>fabids</taxon>
        <taxon>Malpighiales</taxon>
        <taxon>Salicaceae</taxon>
        <taxon>Saliceae</taxon>
        <taxon>Populus</taxon>
    </lineage>
</organism>
<evidence type="ECO:0000256" key="10">
    <source>
        <dbReference type="ARBA" id="ARBA00022840"/>
    </source>
</evidence>
<evidence type="ECO:0000256" key="4">
    <source>
        <dbReference type="ARBA" id="ARBA00022485"/>
    </source>
</evidence>
<evidence type="ECO:0000256" key="5">
    <source>
        <dbReference type="ARBA" id="ARBA00022723"/>
    </source>
</evidence>
<dbReference type="InterPro" id="IPR014013">
    <property type="entry name" value="Helic_SF1/SF2_ATP-bd_DinG/Rad3"/>
</dbReference>
<dbReference type="EMBL" id="JACEGQ020000002">
    <property type="protein sequence ID" value="KAH8514992.1"/>
    <property type="molecule type" value="Genomic_DNA"/>
</dbReference>
<evidence type="ECO:0000256" key="8">
    <source>
        <dbReference type="ARBA" id="ARBA00022801"/>
    </source>
</evidence>
<evidence type="ECO:0000313" key="18">
    <source>
        <dbReference type="EMBL" id="KAH8514992.1"/>
    </source>
</evidence>
<keyword evidence="19" id="KW-1185">Reference proteome</keyword>
<dbReference type="GO" id="GO:0016818">
    <property type="term" value="F:hydrolase activity, acting on acid anhydrides, in phosphorus-containing anhydrides"/>
    <property type="evidence" value="ECO:0007669"/>
    <property type="project" value="InterPro"/>
</dbReference>
<feature type="domain" description="Helicase ATP-binding" evidence="17">
    <location>
        <begin position="21"/>
        <end position="361"/>
    </location>
</feature>
<protein>
    <recommendedName>
        <fullName evidence="16">DNA 5'-3' helicase FANCJ</fullName>
    </recommendedName>
</protein>
<keyword evidence="11" id="KW-0408">Iron</keyword>
<evidence type="ECO:0000256" key="13">
    <source>
        <dbReference type="ARBA" id="ARBA00023204"/>
    </source>
</evidence>
<comment type="subcellular location">
    <subcellularLocation>
        <location evidence="2">Nucleus</location>
    </subcellularLocation>
</comment>
<dbReference type="GO" id="GO:0005524">
    <property type="term" value="F:ATP binding"/>
    <property type="evidence" value="ECO:0007669"/>
    <property type="project" value="UniProtKB-KW"/>
</dbReference>
<sequence>MVKPTPVKCTNPNPKKSYHIGGIQVEFPYKPYGTQLAFMGRVISTLDRAQRDGHCHALLESPTGTGKSLSLLCSTLAWQQNYKLKNQYANLTHPTPNPEAITDPLAHGGGFVPESTPSSTEPTAAVELAQKVASNKKKKAVPKIYYASRTHSQISQVVSEFRKTTYRVPMAVLASRKHYCTNVHVNRKENIDEECKLLLKDKEAGCLQFKNANKVRGHPSLQKGGCHEVHDIEDLVKVGQVVKGCSYYAARSMADDAQLVFCPYNYIINPVIRGAMEVDIIGAILVLDEAHNIEDIARDAGSVDVEEDVLQKLQTELQELCPVDPMIYQPLYEMAQDLLSWIERRKNKLEKREFQHYCSCSIQICFGDGGLLHLLVSLAPMCYSWAGDKALREFQEANISQQCFPILLDCAKQAIKAATDTEAEGSHLSGMSVVLLEGLFSSLTYFFSRNGCQVSDFQLALRRYVKRDGTNSMRLLSKFCCAPTLPDAALKESNDNTVVTVAEKAGDWTCTLSLWCLNPAVVFKDIADLSLSVILTSGTLSPMNSFSSELGVQFGTCLEAPHVVDVESQVCVSVISTSPDNYPLNASYKTADCYTFQDALGKSLEEICKIVPAGSLVFFPSYKLMEKLSNRWRETGLWSRLNARKPLFVEPRGGSQEDFDSILKGYYDCIRRDKRPALGRKRKVKKVDANHLDGTESTDNSEKGGAAFLAVCRGKVSEGIDFSDDYARIVVGIPFPNINDIQVGLKKKYNDAYKTSKNLLGGNEWYCQQAFRALNQAVGRCIRHKFDYGSIILLDERYKEERNRVYISKWLRKSIQQHNNFDMSLEVLRSFFRNAKEKVGKNMEEFLLNSDANKEKNIPRMDQIVGHTRNKSQKLSNSDQYGEKIVSLTKCEGAVSKLKSQDDVEVQASFQIDDELESSQEIIDLECDSHIGSRCSEASFHEDPEITLVEETPGMGECGAAASPGFFSKDGNSSSTMMQAPNELADQGLVSLVSVTNQSAAPDKSQCSMLVTPEKELAITTCNLRPEVESSLNLSVNSHAQKRRKSMDLSLINLQGEQSDTSYAETPGCVSFTRSSVTSGDTNRRIEFGLETSCRERQSTKHASPLLPNSCATSCASSDSLMDKRLQISCSLCKSPLGRPENNLYVECSLTSSSKVHLASLVKERMERCAKNKSTCVPVLVTDISSVDQRLCNIALQDAQQKGVWSEEDGCVFNSVFCPFCSMSNCLGVKIMATDASNVQLLNKILFYTDCLEFQNLEASKDLEPMDKDLSPATRTAMDKTALLNSLDRFSYSPQPISGGWRTTKSKLRLPKRDVLSNTQAFSYEKDEADNLVNHCVSSDQYKSQSPQQEFIVDICYSYNFFNQ</sequence>
<keyword evidence="12" id="KW-0411">Iron-sulfur</keyword>
<name>A0A8T2ZDQ8_POPDE</name>
<evidence type="ECO:0000313" key="19">
    <source>
        <dbReference type="Proteomes" id="UP000807159"/>
    </source>
</evidence>
<keyword evidence="9" id="KW-0347">Helicase</keyword>
<reference evidence="18" key="1">
    <citation type="journal article" date="2021" name="J. Hered.">
        <title>Genome Assembly of Salicaceae Populus deltoides (Eastern Cottonwood) I-69 Based on Nanopore Sequencing and Hi-C Technologies.</title>
        <authorList>
            <person name="Bai S."/>
            <person name="Wu H."/>
            <person name="Zhang J."/>
            <person name="Pan Z."/>
            <person name="Zhao W."/>
            <person name="Li Z."/>
            <person name="Tong C."/>
        </authorList>
    </citation>
    <scope>NUCLEOTIDE SEQUENCE</scope>
    <source>
        <tissue evidence="18">Leaf</tissue>
    </source>
</reference>
<evidence type="ECO:0000256" key="14">
    <source>
        <dbReference type="ARBA" id="ARBA00023235"/>
    </source>
</evidence>
<keyword evidence="15" id="KW-0539">Nucleus</keyword>
<dbReference type="InterPro" id="IPR006555">
    <property type="entry name" value="ATP-dep_Helicase_C"/>
</dbReference>
<keyword evidence="4" id="KW-0004">4Fe-4S</keyword>
<dbReference type="SUPFAM" id="SSF52540">
    <property type="entry name" value="P-loop containing nucleoside triphosphate hydrolases"/>
    <property type="match status" value="1"/>
</dbReference>
<dbReference type="InterPro" id="IPR010614">
    <property type="entry name" value="RAD3-like_helicase_DEAD"/>
</dbReference>
<keyword evidence="13" id="KW-0234">DNA repair</keyword>